<dbReference type="AlphaFoldDB" id="A0A239BEL7"/>
<dbReference type="EMBL" id="FZOC01000005">
    <property type="protein sequence ID" value="SNS05524.1"/>
    <property type="molecule type" value="Genomic_DNA"/>
</dbReference>
<dbReference type="RefSeq" id="WP_089274692.1">
    <property type="nucleotide sequence ID" value="NZ_FZOC01000005.1"/>
</dbReference>
<proteinExistence type="predicted"/>
<evidence type="ECO:0000313" key="2">
    <source>
        <dbReference type="EMBL" id="SNS05524.1"/>
    </source>
</evidence>
<accession>A0A239BEL7</accession>
<protein>
    <submittedName>
        <fullName evidence="2">Phage tail tape measure protein, TP901 family, core region</fullName>
    </submittedName>
</protein>
<evidence type="ECO:0000313" key="3">
    <source>
        <dbReference type="Proteomes" id="UP000198324"/>
    </source>
</evidence>
<dbReference type="InterPro" id="IPR010090">
    <property type="entry name" value="Phage_tape_meas"/>
</dbReference>
<organism evidence="2 3">
    <name type="scientific">Humidesulfovibrio mexicanus</name>
    <dbReference type="NCBI Taxonomy" id="147047"/>
    <lineage>
        <taxon>Bacteria</taxon>
        <taxon>Pseudomonadati</taxon>
        <taxon>Thermodesulfobacteriota</taxon>
        <taxon>Desulfovibrionia</taxon>
        <taxon>Desulfovibrionales</taxon>
        <taxon>Desulfovibrionaceae</taxon>
        <taxon>Humidesulfovibrio</taxon>
    </lineage>
</organism>
<keyword evidence="3" id="KW-1185">Reference proteome</keyword>
<dbReference type="Proteomes" id="UP000198324">
    <property type="component" value="Unassembled WGS sequence"/>
</dbReference>
<feature type="domain" description="Phage tail tape measure protein" evidence="1">
    <location>
        <begin position="105"/>
        <end position="305"/>
    </location>
</feature>
<dbReference type="OrthoDB" id="5462215at2"/>
<reference evidence="2 3" key="1">
    <citation type="submission" date="2017-06" db="EMBL/GenBank/DDBJ databases">
        <authorList>
            <person name="Kim H.J."/>
            <person name="Triplett B.A."/>
        </authorList>
    </citation>
    <scope>NUCLEOTIDE SEQUENCE [LARGE SCALE GENOMIC DNA]</scope>
    <source>
        <strain evidence="2 3">DSM 13116</strain>
    </source>
</reference>
<evidence type="ECO:0000259" key="1">
    <source>
        <dbReference type="Pfam" id="PF10145"/>
    </source>
</evidence>
<dbReference type="NCBIfam" id="TIGR01760">
    <property type="entry name" value="tape_meas_TP901"/>
    <property type="match status" value="1"/>
</dbReference>
<dbReference type="Pfam" id="PF10145">
    <property type="entry name" value="PhageMin_Tail"/>
    <property type="match status" value="1"/>
</dbReference>
<sequence>MTMRASVILDLTGNLAAQARRNEAALGGLARSGTRDMGLLSRSVSAVGRGLDSLAGKYSAALAGAGVAFKSYRAVADSAQLDKSLIRVTQTAGATRQAAAALRRELLEMAKETGQSVDDLLVGFNALVASGMEWDKALATIGPINKAMAVTGANAKVLSDGLTVAGEAFQFDLSKAGQAAQLLDQMTVAGRLGNAELEDLSGIIAGIGQDAKAAGMSFGQALGFVEKLSLIEKSPDRLRTLASSTLRLFTNLDYQKKASQATGVKFYDAKGERRAAIDVLEDISAKYKKATTDAQRDRFIDAAFGDADLDTKKGLGSSVLKGNAIAEMRAMISQIEKANGAITKDLPDALANSVDQVARLKAALRQAADGFAKPVNETIQGAIKHLLDERKLSGEQLLAGGAAAAGIGFGLVKGGGKLLQKVGGMGAGVATGKALQEFAGVTPVYVVNMPGGGLTATGGGVGGGIGEGFAKTGNRAGKLARLTKWGGRIGVALAVAGTGYEMYNAWTDRNATTGQKVQTTAGGVGGLAGGLGGAKIGAAIGTAIAPGLGTAIGGLLGGAVGYMAGKFGGEALAEKLTPKDIADAVNAKDAHLRIEVTGPAAVREVRTKGFTADVDTGLYMGAH</sequence>
<name>A0A239BEL7_9BACT</name>
<gene>
    <name evidence="2" type="ORF">SAMN04488503_2475</name>
</gene>